<feature type="region of interest" description="Disordered" evidence="1">
    <location>
        <begin position="400"/>
        <end position="424"/>
    </location>
</feature>
<feature type="region of interest" description="Disordered" evidence="1">
    <location>
        <begin position="202"/>
        <end position="234"/>
    </location>
</feature>
<evidence type="ECO:0000313" key="2">
    <source>
        <dbReference type="EMBL" id="KAK7021878.1"/>
    </source>
</evidence>
<evidence type="ECO:0000313" key="3">
    <source>
        <dbReference type="Proteomes" id="UP001381693"/>
    </source>
</evidence>
<feature type="region of interest" description="Disordered" evidence="1">
    <location>
        <begin position="317"/>
        <end position="365"/>
    </location>
</feature>
<dbReference type="EMBL" id="JAXCGZ010022870">
    <property type="protein sequence ID" value="KAK7021878.1"/>
    <property type="molecule type" value="Genomic_DNA"/>
</dbReference>
<accession>A0AAN8WMD8</accession>
<gene>
    <name evidence="2" type="ORF">SK128_003197</name>
</gene>
<comment type="caution">
    <text evidence="2">The sequence shown here is derived from an EMBL/GenBank/DDBJ whole genome shotgun (WGS) entry which is preliminary data.</text>
</comment>
<proteinExistence type="predicted"/>
<protein>
    <submittedName>
        <fullName evidence="2">Uncharacterized protein</fullName>
    </submittedName>
</protein>
<dbReference type="AlphaFoldDB" id="A0AAN8WMD8"/>
<name>A0AAN8WMD8_HALRR</name>
<reference evidence="2 3" key="1">
    <citation type="submission" date="2023-11" db="EMBL/GenBank/DDBJ databases">
        <title>Halocaridina rubra genome assembly.</title>
        <authorList>
            <person name="Smith C."/>
        </authorList>
    </citation>
    <scope>NUCLEOTIDE SEQUENCE [LARGE SCALE GENOMIC DNA]</scope>
    <source>
        <strain evidence="2">EP-1</strain>
        <tissue evidence="2">Whole</tissue>
    </source>
</reference>
<feature type="compositionally biased region" description="Polar residues" evidence="1">
    <location>
        <begin position="208"/>
        <end position="218"/>
    </location>
</feature>
<keyword evidence="3" id="KW-1185">Reference proteome</keyword>
<feature type="compositionally biased region" description="Basic and acidic residues" evidence="1">
    <location>
        <begin position="219"/>
        <end position="231"/>
    </location>
</feature>
<sequence>MVNKIFCGNGEFSLYVLGGMQPRLAGDLVLLVPATSGQLYLPKVSNIAPDFKNPSDGVLGLMRLNTLEPPPVFRYQAPPSGFLLPHHVAQGLQQEHGKLLLEASPPFFSQLRGEELSGHLHQAREALASELTRSVAQRFKPILSRRLGFVSIGENEDNGSIYDVGKSLNLGDMPKVRTRKNVKHQQSFVSSLTTLEHIAKNKKDMNSHQKPPQTTIETVEQKSRTRKDAVKDSLPQDASLISTGQSFQNPSAASVANTENQVTSFKLISPKEDDHQPPSLVTSPFAEAQTSTISLKNKVHLGRNYAPSANAYTHTSRFGISSQNNPDSNSNHNTIPELLPGDHLTTSGSVEPPIYISPESAPEENYPSKIVEGSAYSDKVSVKGEVELDERTTLKTTPHFEVQNNPFSSGEHSEVSTDHLSSSQAPLLESGKEVNAVPGVTQISPIIPSNTHRPLLAQPPIPGSVAEVLPVKSLSNLKSSLPVLSQSTQGPIPSGLTPVKPPLAGVGAPVPVIPSPISPVYPSFPNAIFNAGSSPLTPFQTSSPLVTPFSPYTTLFQPPLSIGDGFSRSISLPAYNIPIGGRYFN</sequence>
<organism evidence="2 3">
    <name type="scientific">Halocaridina rubra</name>
    <name type="common">Hawaiian red shrimp</name>
    <dbReference type="NCBI Taxonomy" id="373956"/>
    <lineage>
        <taxon>Eukaryota</taxon>
        <taxon>Metazoa</taxon>
        <taxon>Ecdysozoa</taxon>
        <taxon>Arthropoda</taxon>
        <taxon>Crustacea</taxon>
        <taxon>Multicrustacea</taxon>
        <taxon>Malacostraca</taxon>
        <taxon>Eumalacostraca</taxon>
        <taxon>Eucarida</taxon>
        <taxon>Decapoda</taxon>
        <taxon>Pleocyemata</taxon>
        <taxon>Caridea</taxon>
        <taxon>Atyoidea</taxon>
        <taxon>Atyidae</taxon>
        <taxon>Halocaridina</taxon>
    </lineage>
</organism>
<evidence type="ECO:0000256" key="1">
    <source>
        <dbReference type="SAM" id="MobiDB-lite"/>
    </source>
</evidence>
<feature type="compositionally biased region" description="Polar residues" evidence="1">
    <location>
        <begin position="317"/>
        <end position="334"/>
    </location>
</feature>
<dbReference type="Proteomes" id="UP001381693">
    <property type="component" value="Unassembled WGS sequence"/>
</dbReference>